<proteinExistence type="predicted"/>
<dbReference type="OrthoDB" id="1934635at2759"/>
<protein>
    <submittedName>
        <fullName evidence="1">Uncharacterized protein</fullName>
    </submittedName>
</protein>
<gene>
    <name evidence="1" type="ORF">GIB67_041839</name>
</gene>
<reference evidence="1 2" key="1">
    <citation type="journal article" date="2020" name="IScience">
        <title>Genome Sequencing of the Endangered Kingdonia uniflora (Circaeasteraceae, Ranunculales) Reveals Potential Mechanisms of Evolutionary Specialization.</title>
        <authorList>
            <person name="Sun Y."/>
            <person name="Deng T."/>
            <person name="Zhang A."/>
            <person name="Moore M.J."/>
            <person name="Landis J.B."/>
            <person name="Lin N."/>
            <person name="Zhang H."/>
            <person name="Zhang X."/>
            <person name="Huang J."/>
            <person name="Zhang X."/>
            <person name="Sun H."/>
            <person name="Wang H."/>
        </authorList>
    </citation>
    <scope>NUCLEOTIDE SEQUENCE [LARGE SCALE GENOMIC DNA]</scope>
    <source>
        <strain evidence="1">TB1705</strain>
        <tissue evidence="1">Leaf</tissue>
    </source>
</reference>
<evidence type="ECO:0000313" key="2">
    <source>
        <dbReference type="Proteomes" id="UP000541444"/>
    </source>
</evidence>
<keyword evidence="2" id="KW-1185">Reference proteome</keyword>
<organism evidence="1 2">
    <name type="scientific">Kingdonia uniflora</name>
    <dbReference type="NCBI Taxonomy" id="39325"/>
    <lineage>
        <taxon>Eukaryota</taxon>
        <taxon>Viridiplantae</taxon>
        <taxon>Streptophyta</taxon>
        <taxon>Embryophyta</taxon>
        <taxon>Tracheophyta</taxon>
        <taxon>Spermatophyta</taxon>
        <taxon>Magnoliopsida</taxon>
        <taxon>Ranunculales</taxon>
        <taxon>Circaeasteraceae</taxon>
        <taxon>Kingdonia</taxon>
    </lineage>
</organism>
<evidence type="ECO:0000313" key="1">
    <source>
        <dbReference type="EMBL" id="KAF6137966.1"/>
    </source>
</evidence>
<sequence>MVWKKKAGSQQPTQGDRLRDLEKKTEEFRVNTDNSIGEFKTQSKETNRTLNSILLTITSKGGIDMGFPGSMASLRGKGVPLGSFMGDARRGEFSPIRIESFGFDGLDVQDVGSEDKFEDSNVREITILAIGDELLSRELGLESSLAGMTRRIIIDEPHMERGPTNNGEDRWAVAYSHEYGCRAVAYSRTNPYKSSRAGTASTATTTLTDKAIATATAKTAAAAVAKVAITTTTASTATTAVATATATTAGATTPAVTAITTTTAALAITATKENRDVKSNIPEFDGKTDGDGFIDWLNRVDRVSAFKRCGDPRAVTLMEMKLTGYTLN</sequence>
<accession>A0A7J7L5Q7</accession>
<dbReference type="AlphaFoldDB" id="A0A7J7L5Q7"/>
<dbReference type="EMBL" id="JACGCM010002618">
    <property type="protein sequence ID" value="KAF6137966.1"/>
    <property type="molecule type" value="Genomic_DNA"/>
</dbReference>
<dbReference type="Proteomes" id="UP000541444">
    <property type="component" value="Unassembled WGS sequence"/>
</dbReference>
<name>A0A7J7L5Q7_9MAGN</name>
<comment type="caution">
    <text evidence="1">The sequence shown here is derived from an EMBL/GenBank/DDBJ whole genome shotgun (WGS) entry which is preliminary data.</text>
</comment>